<sequence>MRTVLNTVEWVIFRGDGLTVARENAWAAVQEDRARAKVRAEASTALHDANVPTLK</sequence>
<evidence type="ECO:0000313" key="2">
    <source>
        <dbReference type="Proteomes" id="UP000677913"/>
    </source>
</evidence>
<protein>
    <submittedName>
        <fullName evidence="1">Uncharacterized protein</fullName>
    </submittedName>
</protein>
<organism evidence="1 2">
    <name type="scientific">Actinocrinis puniceicyclus</name>
    <dbReference type="NCBI Taxonomy" id="977794"/>
    <lineage>
        <taxon>Bacteria</taxon>
        <taxon>Bacillati</taxon>
        <taxon>Actinomycetota</taxon>
        <taxon>Actinomycetes</taxon>
        <taxon>Catenulisporales</taxon>
        <taxon>Actinospicaceae</taxon>
        <taxon>Actinocrinis</taxon>
    </lineage>
</organism>
<dbReference type="Proteomes" id="UP000677913">
    <property type="component" value="Unassembled WGS sequence"/>
</dbReference>
<proteinExistence type="predicted"/>
<dbReference type="EMBL" id="JAGSXH010000030">
    <property type="protein sequence ID" value="MBS2963589.1"/>
    <property type="molecule type" value="Genomic_DNA"/>
</dbReference>
<name>A0A8J7WQG3_9ACTN</name>
<comment type="caution">
    <text evidence="1">The sequence shown here is derived from an EMBL/GenBank/DDBJ whole genome shotgun (WGS) entry which is preliminary data.</text>
</comment>
<keyword evidence="2" id="KW-1185">Reference proteome</keyword>
<accession>A0A8J7WQG3</accession>
<gene>
    <name evidence="1" type="ORF">KGA66_11060</name>
</gene>
<reference evidence="1" key="1">
    <citation type="submission" date="2021-04" db="EMBL/GenBank/DDBJ databases">
        <title>Genome based classification of Actinospica acidithermotolerans sp. nov., an actinobacterium isolated from an Indonesian hot spring.</title>
        <authorList>
            <person name="Kusuma A.B."/>
            <person name="Putra K.E."/>
            <person name="Nafisah S."/>
            <person name="Loh J."/>
            <person name="Nouioui I."/>
            <person name="Goodfellow M."/>
        </authorList>
    </citation>
    <scope>NUCLEOTIDE SEQUENCE</scope>
    <source>
        <strain evidence="1">DSM 45618</strain>
    </source>
</reference>
<evidence type="ECO:0000313" key="1">
    <source>
        <dbReference type="EMBL" id="MBS2963589.1"/>
    </source>
</evidence>
<dbReference type="AlphaFoldDB" id="A0A8J7WQG3"/>